<keyword evidence="3" id="KW-1185">Reference proteome</keyword>
<evidence type="ECO:0000313" key="2">
    <source>
        <dbReference type="EMBL" id="TQM25198.1"/>
    </source>
</evidence>
<protein>
    <submittedName>
        <fullName evidence="2">SnoaL-like protein</fullName>
    </submittedName>
</protein>
<dbReference type="Gene3D" id="3.10.450.50">
    <property type="match status" value="1"/>
</dbReference>
<dbReference type="Pfam" id="PF13577">
    <property type="entry name" value="SnoaL_4"/>
    <property type="match status" value="1"/>
</dbReference>
<gene>
    <name evidence="2" type="ORF">FB391_2659</name>
</gene>
<accession>A0A543EUE4</accession>
<proteinExistence type="predicted"/>
<feature type="domain" description="SnoaL-like" evidence="1">
    <location>
        <begin position="5"/>
        <end position="126"/>
    </location>
</feature>
<dbReference type="InterPro" id="IPR037401">
    <property type="entry name" value="SnoaL-like"/>
</dbReference>
<dbReference type="OrthoDB" id="1492465at2"/>
<reference evidence="2 3" key="1">
    <citation type="submission" date="2019-06" db="EMBL/GenBank/DDBJ databases">
        <title>Sequencing the genomes of 1000 actinobacteria strains.</title>
        <authorList>
            <person name="Klenk H.-P."/>
        </authorList>
    </citation>
    <scope>NUCLEOTIDE SEQUENCE [LARGE SCALE GENOMIC DNA]</scope>
    <source>
        <strain evidence="2 3">DSM 105492</strain>
    </source>
</reference>
<name>A0A543EUE4_9MICO</name>
<organism evidence="2 3">
    <name type="scientific">Microbacterium kyungheense</name>
    <dbReference type="NCBI Taxonomy" id="1263636"/>
    <lineage>
        <taxon>Bacteria</taxon>
        <taxon>Bacillati</taxon>
        <taxon>Actinomycetota</taxon>
        <taxon>Actinomycetes</taxon>
        <taxon>Micrococcales</taxon>
        <taxon>Microbacteriaceae</taxon>
        <taxon>Microbacterium</taxon>
    </lineage>
</organism>
<dbReference type="RefSeq" id="WP_141895009.1">
    <property type="nucleotide sequence ID" value="NZ_BAABLH010000002.1"/>
</dbReference>
<dbReference type="InterPro" id="IPR032710">
    <property type="entry name" value="NTF2-like_dom_sf"/>
</dbReference>
<evidence type="ECO:0000259" key="1">
    <source>
        <dbReference type="Pfam" id="PF13577"/>
    </source>
</evidence>
<evidence type="ECO:0000313" key="3">
    <source>
        <dbReference type="Proteomes" id="UP000320235"/>
    </source>
</evidence>
<dbReference type="SUPFAM" id="SSF54427">
    <property type="entry name" value="NTF2-like"/>
    <property type="match status" value="1"/>
</dbReference>
<dbReference type="AlphaFoldDB" id="A0A543EUE4"/>
<dbReference type="Proteomes" id="UP000320235">
    <property type="component" value="Unassembled WGS sequence"/>
</dbReference>
<sequence length="157" mass="17239">MISSQAIADVLAALWFEVDHRDGADAHLFFTPDADLTFGSARFEGRTAIQSVYRGRAARGPRVSRHIISNVHITRLEGNTAEVMSALCLYAQDGVGPRPRVTPVAISDVRDRFVRTSAGLLIASRTITNQFMETDAEFAVPTQPQATETPRQRKVDA</sequence>
<dbReference type="EMBL" id="VFPE01000003">
    <property type="protein sequence ID" value="TQM25198.1"/>
    <property type="molecule type" value="Genomic_DNA"/>
</dbReference>
<comment type="caution">
    <text evidence="2">The sequence shown here is derived from an EMBL/GenBank/DDBJ whole genome shotgun (WGS) entry which is preliminary data.</text>
</comment>